<keyword evidence="1" id="KW-0732">Signal</keyword>
<accession>A0A8C6HFY4</accession>
<dbReference type="AlphaFoldDB" id="A0A8C6HFY4"/>
<sequence>RYKFLTWILVVQAFNPRTLTSRCVASLVAVHCSTVNTLGKQLLPKTFGQSNVNVTQQVVIGTPHSPAASNTIVVGIPHSPNTHFVSQNQTSDSSPWSAGRLSASDLSNGADGMLAISSMGLSTEAPGLRALCPTLGRMMTTMTVTLMSL</sequence>
<dbReference type="GeneTree" id="ENSGT00940000154652"/>
<proteinExistence type="predicted"/>
<evidence type="ECO:0000313" key="3">
    <source>
        <dbReference type="Proteomes" id="UP000694415"/>
    </source>
</evidence>
<feature type="signal peptide" evidence="1">
    <location>
        <begin position="1"/>
        <end position="20"/>
    </location>
</feature>
<dbReference type="Proteomes" id="UP000694415">
    <property type="component" value="Unplaced"/>
</dbReference>
<keyword evidence="3" id="KW-1185">Reference proteome</keyword>
<dbReference type="Ensembl" id="ENSMSIT00000025568.1">
    <property type="protein sequence ID" value="ENSMSIP00000020261.1"/>
    <property type="gene ID" value="ENSMSIG00000017191.1"/>
</dbReference>
<evidence type="ECO:0000256" key="1">
    <source>
        <dbReference type="SAM" id="SignalP"/>
    </source>
</evidence>
<name>A0A8C6HFY4_MUSSI</name>
<reference evidence="2" key="1">
    <citation type="submission" date="2025-08" db="UniProtKB">
        <authorList>
            <consortium name="Ensembl"/>
        </authorList>
    </citation>
    <scope>IDENTIFICATION</scope>
</reference>
<evidence type="ECO:0000313" key="2">
    <source>
        <dbReference type="Ensembl" id="ENSMSIP00000020261.1"/>
    </source>
</evidence>
<protein>
    <submittedName>
        <fullName evidence="2">Uncharacterized protein</fullName>
    </submittedName>
</protein>
<reference evidence="2" key="2">
    <citation type="submission" date="2025-09" db="UniProtKB">
        <authorList>
            <consortium name="Ensembl"/>
        </authorList>
    </citation>
    <scope>IDENTIFICATION</scope>
</reference>
<organism evidence="2 3">
    <name type="scientific">Mus spicilegus</name>
    <name type="common">Mound-building mouse</name>
    <dbReference type="NCBI Taxonomy" id="10103"/>
    <lineage>
        <taxon>Eukaryota</taxon>
        <taxon>Metazoa</taxon>
        <taxon>Chordata</taxon>
        <taxon>Craniata</taxon>
        <taxon>Vertebrata</taxon>
        <taxon>Euteleostomi</taxon>
        <taxon>Mammalia</taxon>
        <taxon>Eutheria</taxon>
        <taxon>Euarchontoglires</taxon>
        <taxon>Glires</taxon>
        <taxon>Rodentia</taxon>
        <taxon>Myomorpha</taxon>
        <taxon>Muroidea</taxon>
        <taxon>Muridae</taxon>
        <taxon>Murinae</taxon>
        <taxon>Mus</taxon>
        <taxon>Mus</taxon>
    </lineage>
</organism>
<feature type="chain" id="PRO_5034075821" evidence="1">
    <location>
        <begin position="21"/>
        <end position="149"/>
    </location>
</feature>